<comment type="caution">
    <text evidence="2">The sequence shown here is derived from an EMBL/GenBank/DDBJ whole genome shotgun (WGS) entry which is preliminary data.</text>
</comment>
<protein>
    <recommendedName>
        <fullName evidence="1">FAR1 domain-containing protein</fullName>
    </recommendedName>
</protein>
<name>A0ABC8L932_ERUVS</name>
<sequence length="87" mass="10094">MAVEVDSNIEPREGTEFESKEAVKMFYEDYSRSLGFVMRVMSCRRSQKDERIIIQRFDCNIEGHCVSVPDRFGSVRKPRPSTTEGLE</sequence>
<dbReference type="Pfam" id="PF03101">
    <property type="entry name" value="FAR1"/>
    <property type="match status" value="1"/>
</dbReference>
<gene>
    <name evidence="2" type="ORF">ERUC_LOCUS31946</name>
</gene>
<dbReference type="PANTHER" id="PTHR46328:SF17">
    <property type="entry name" value="FAR-RED IMPAIRED RESPONSIVE (FAR1) FAMILY PROTEIN"/>
    <property type="match status" value="1"/>
</dbReference>
<accession>A0ABC8L932</accession>
<organism evidence="2 3">
    <name type="scientific">Eruca vesicaria subsp. sativa</name>
    <name type="common">Garden rocket</name>
    <name type="synonym">Eruca sativa</name>
    <dbReference type="NCBI Taxonomy" id="29727"/>
    <lineage>
        <taxon>Eukaryota</taxon>
        <taxon>Viridiplantae</taxon>
        <taxon>Streptophyta</taxon>
        <taxon>Embryophyta</taxon>
        <taxon>Tracheophyta</taxon>
        <taxon>Spermatophyta</taxon>
        <taxon>Magnoliopsida</taxon>
        <taxon>eudicotyledons</taxon>
        <taxon>Gunneridae</taxon>
        <taxon>Pentapetalae</taxon>
        <taxon>rosids</taxon>
        <taxon>malvids</taxon>
        <taxon>Brassicales</taxon>
        <taxon>Brassicaceae</taxon>
        <taxon>Brassiceae</taxon>
        <taxon>Eruca</taxon>
    </lineage>
</organism>
<feature type="domain" description="FAR1" evidence="1">
    <location>
        <begin position="26"/>
        <end position="83"/>
    </location>
</feature>
<evidence type="ECO:0000313" key="3">
    <source>
        <dbReference type="Proteomes" id="UP001642260"/>
    </source>
</evidence>
<evidence type="ECO:0000259" key="1">
    <source>
        <dbReference type="Pfam" id="PF03101"/>
    </source>
</evidence>
<reference evidence="2 3" key="1">
    <citation type="submission" date="2022-03" db="EMBL/GenBank/DDBJ databases">
        <authorList>
            <person name="Macdonald S."/>
            <person name="Ahmed S."/>
            <person name="Newling K."/>
        </authorList>
    </citation>
    <scope>NUCLEOTIDE SEQUENCE [LARGE SCALE GENOMIC DNA]</scope>
</reference>
<dbReference type="EMBL" id="CAKOAT010447376">
    <property type="protein sequence ID" value="CAH8374029.1"/>
    <property type="molecule type" value="Genomic_DNA"/>
</dbReference>
<dbReference type="Proteomes" id="UP001642260">
    <property type="component" value="Unassembled WGS sequence"/>
</dbReference>
<keyword evidence="3" id="KW-1185">Reference proteome</keyword>
<evidence type="ECO:0000313" key="2">
    <source>
        <dbReference type="EMBL" id="CAH8374029.1"/>
    </source>
</evidence>
<dbReference type="PANTHER" id="PTHR46328">
    <property type="entry name" value="FAR-RED IMPAIRED RESPONSIVE (FAR1) FAMILY PROTEIN-RELATED"/>
    <property type="match status" value="1"/>
</dbReference>
<dbReference type="InterPro" id="IPR004330">
    <property type="entry name" value="FAR1_DNA_bnd_dom"/>
</dbReference>
<dbReference type="AlphaFoldDB" id="A0ABC8L932"/>
<proteinExistence type="predicted"/>